<proteinExistence type="predicted"/>
<dbReference type="EMBL" id="MK500389">
    <property type="protein sequence ID" value="QBK88453.1"/>
    <property type="molecule type" value="Genomic_DNA"/>
</dbReference>
<feature type="transmembrane region" description="Helical" evidence="2">
    <location>
        <begin position="56"/>
        <end position="73"/>
    </location>
</feature>
<evidence type="ECO:0000313" key="3">
    <source>
        <dbReference type="EMBL" id="QBK88453.1"/>
    </source>
</evidence>
<evidence type="ECO:0000256" key="2">
    <source>
        <dbReference type="SAM" id="Phobius"/>
    </source>
</evidence>
<name>A0A481YYX9_9VIRU</name>
<protein>
    <submittedName>
        <fullName evidence="3">Uncharacterized protein</fullName>
    </submittedName>
</protein>
<keyword evidence="2" id="KW-1133">Transmembrane helix</keyword>
<sequence length="239" mass="27652">MFFYAIYKSPIWKNLSPKNRSIRVFMAGALLYVIFHSFLYSNYLNNIQAINKYKKYIYFVIAIDILVTAFITYRSRSSSISISTQNKFLHPRYNPYPQQYIQQYMQPSVYPRQIQTSHPSLSTMNHIPSSALHTKHIYNLQSSVCGSDDCEAISNPQLTSGIVRNDSNVFIKKNNQINKSIPCCDLPIYESKKEKIPIYKSNKDNNNNNKDANKDTNKDTSKVVINLPPFLSEHSKNNK</sequence>
<reference evidence="3" key="1">
    <citation type="journal article" date="2019" name="MBio">
        <title>Virus Genomes from Deep Sea Sediments Expand the Ocean Megavirome and Support Independent Origins of Viral Gigantism.</title>
        <authorList>
            <person name="Backstrom D."/>
            <person name="Yutin N."/>
            <person name="Jorgensen S.L."/>
            <person name="Dharamshi J."/>
            <person name="Homa F."/>
            <person name="Zaremba-Niedwiedzka K."/>
            <person name="Spang A."/>
            <person name="Wolf Y.I."/>
            <person name="Koonin E.V."/>
            <person name="Ettema T.J."/>
        </authorList>
    </citation>
    <scope>NUCLEOTIDE SEQUENCE</scope>
</reference>
<feature type="compositionally biased region" description="Basic and acidic residues" evidence="1">
    <location>
        <begin position="211"/>
        <end position="221"/>
    </location>
</feature>
<gene>
    <name evidence="3" type="ORF">LCMiAC01_01300</name>
</gene>
<feature type="transmembrane region" description="Helical" evidence="2">
    <location>
        <begin position="21"/>
        <end position="44"/>
    </location>
</feature>
<organism evidence="3">
    <name type="scientific">Mimivirus LCMiAC01</name>
    <dbReference type="NCBI Taxonomy" id="2506608"/>
    <lineage>
        <taxon>Viruses</taxon>
        <taxon>Varidnaviria</taxon>
        <taxon>Bamfordvirae</taxon>
        <taxon>Nucleocytoviricota</taxon>
        <taxon>Megaviricetes</taxon>
        <taxon>Imitervirales</taxon>
        <taxon>Mimiviridae</taxon>
        <taxon>Klosneuvirinae</taxon>
    </lineage>
</organism>
<evidence type="ECO:0000256" key="1">
    <source>
        <dbReference type="SAM" id="MobiDB-lite"/>
    </source>
</evidence>
<keyword evidence="2" id="KW-0812">Transmembrane</keyword>
<feature type="region of interest" description="Disordered" evidence="1">
    <location>
        <begin position="199"/>
        <end position="239"/>
    </location>
</feature>
<accession>A0A481YYX9</accession>
<keyword evidence="2" id="KW-0472">Membrane</keyword>